<feature type="transmembrane region" description="Helical" evidence="1">
    <location>
        <begin position="65"/>
        <end position="86"/>
    </location>
</feature>
<keyword evidence="1" id="KW-0812">Transmembrane</keyword>
<gene>
    <name evidence="2" type="ORF">N866_04450</name>
</gene>
<keyword evidence="1" id="KW-1133">Transmembrane helix</keyword>
<dbReference type="AlphaFoldDB" id="A0A021VV15"/>
<evidence type="ECO:0000313" key="3">
    <source>
        <dbReference type="Proteomes" id="UP000019753"/>
    </source>
</evidence>
<feature type="transmembrane region" description="Helical" evidence="1">
    <location>
        <begin position="98"/>
        <end position="122"/>
    </location>
</feature>
<accession>A0A021VV15</accession>
<dbReference type="RefSeq" id="WP_034226935.1">
    <property type="nucleotide sequence ID" value="NZ_AXCW01000152.1"/>
</dbReference>
<proteinExistence type="predicted"/>
<feature type="transmembrane region" description="Helical" evidence="1">
    <location>
        <begin position="128"/>
        <end position="148"/>
    </location>
</feature>
<feature type="non-terminal residue" evidence="2">
    <location>
        <position position="1"/>
    </location>
</feature>
<evidence type="ECO:0000256" key="1">
    <source>
        <dbReference type="SAM" id="Phobius"/>
    </source>
</evidence>
<reference evidence="2 3" key="1">
    <citation type="submission" date="2014-01" db="EMBL/GenBank/DDBJ databases">
        <title>Actinotalea ferrariae CF5-4.</title>
        <authorList>
            <person name="Chen F."/>
            <person name="Li Y."/>
            <person name="Wang G."/>
        </authorList>
    </citation>
    <scope>NUCLEOTIDE SEQUENCE [LARGE SCALE GENOMIC DNA]</scope>
    <source>
        <strain evidence="2 3">CF5-4</strain>
    </source>
</reference>
<name>A0A021VV15_9CELL</name>
<keyword evidence="1" id="KW-0472">Membrane</keyword>
<comment type="caution">
    <text evidence="2">The sequence shown here is derived from an EMBL/GenBank/DDBJ whole genome shotgun (WGS) entry which is preliminary data.</text>
</comment>
<dbReference type="Proteomes" id="UP000019753">
    <property type="component" value="Unassembled WGS sequence"/>
</dbReference>
<feature type="transmembrane region" description="Helical" evidence="1">
    <location>
        <begin position="31"/>
        <end position="53"/>
    </location>
</feature>
<organism evidence="2 3">
    <name type="scientific">Actinotalea ferrariae CF5-4</name>
    <dbReference type="NCBI Taxonomy" id="948458"/>
    <lineage>
        <taxon>Bacteria</taxon>
        <taxon>Bacillati</taxon>
        <taxon>Actinomycetota</taxon>
        <taxon>Actinomycetes</taxon>
        <taxon>Micrococcales</taxon>
        <taxon>Cellulomonadaceae</taxon>
        <taxon>Actinotalea</taxon>
    </lineage>
</organism>
<sequence>GAALSVLAGALAVGLRPGPAPARSHPRCSRAARLVVLGLVLVGTGLTAALLAWTGDVVLVGRGPVVPGLPLGGVLPAAVLLGALAWRASGRHPLTTLTALTAHAMLLVVSATSPWSAATLLWAGVDGAAAGTALAAAVTSLVTTFLAADRRAASDALGSLD</sequence>
<evidence type="ECO:0000313" key="2">
    <source>
        <dbReference type="EMBL" id="EYR62902.1"/>
    </source>
</evidence>
<keyword evidence="3" id="KW-1185">Reference proteome</keyword>
<protein>
    <submittedName>
        <fullName evidence="2">Uncharacterized protein</fullName>
    </submittedName>
</protein>
<dbReference type="EMBL" id="AXCW01000152">
    <property type="protein sequence ID" value="EYR62902.1"/>
    <property type="molecule type" value="Genomic_DNA"/>
</dbReference>